<proteinExistence type="predicted"/>
<name>A0ABQ1VVW4_9BACL</name>
<gene>
    <name evidence="1" type="ORF">GCM10010913_24590</name>
</gene>
<dbReference type="EMBL" id="BMIW01000016">
    <property type="protein sequence ID" value="GGG01947.1"/>
    <property type="molecule type" value="Genomic_DNA"/>
</dbReference>
<sequence length="57" mass="7016">MTTKLDKYCKYDRLQDVRKNKKRVLAARFKETSFISRRENILNGKQLYRYLKTMNQL</sequence>
<accession>A0ABQ1VVW4</accession>
<protein>
    <submittedName>
        <fullName evidence="1">Uncharacterized protein</fullName>
    </submittedName>
</protein>
<comment type="caution">
    <text evidence="1">The sequence shown here is derived from an EMBL/GenBank/DDBJ whole genome shotgun (WGS) entry which is preliminary data.</text>
</comment>
<reference evidence="2" key="1">
    <citation type="journal article" date="2019" name="Int. J. Syst. Evol. Microbiol.">
        <title>The Global Catalogue of Microorganisms (GCM) 10K type strain sequencing project: providing services to taxonomists for standard genome sequencing and annotation.</title>
        <authorList>
            <consortium name="The Broad Institute Genomics Platform"/>
            <consortium name="The Broad Institute Genome Sequencing Center for Infectious Disease"/>
            <person name="Wu L."/>
            <person name="Ma J."/>
        </authorList>
    </citation>
    <scope>NUCLEOTIDE SEQUENCE [LARGE SCALE GENOMIC DNA]</scope>
    <source>
        <strain evidence="2">CGMCC 1.15420</strain>
    </source>
</reference>
<keyword evidence="2" id="KW-1185">Reference proteome</keyword>
<dbReference type="Proteomes" id="UP000608420">
    <property type="component" value="Unassembled WGS sequence"/>
</dbReference>
<evidence type="ECO:0000313" key="1">
    <source>
        <dbReference type="EMBL" id="GGG01947.1"/>
    </source>
</evidence>
<organism evidence="1 2">
    <name type="scientific">Paenibacillus aceti</name>
    <dbReference type="NCBI Taxonomy" id="1820010"/>
    <lineage>
        <taxon>Bacteria</taxon>
        <taxon>Bacillati</taxon>
        <taxon>Bacillota</taxon>
        <taxon>Bacilli</taxon>
        <taxon>Bacillales</taxon>
        <taxon>Paenibacillaceae</taxon>
        <taxon>Paenibacillus</taxon>
    </lineage>
</organism>
<evidence type="ECO:0000313" key="2">
    <source>
        <dbReference type="Proteomes" id="UP000608420"/>
    </source>
</evidence>